<feature type="transmembrane region" description="Helical" evidence="8">
    <location>
        <begin position="312"/>
        <end position="332"/>
    </location>
</feature>
<evidence type="ECO:0000256" key="8">
    <source>
        <dbReference type="RuleBase" id="RU362002"/>
    </source>
</evidence>
<accession>A0A1I6R391</accession>
<dbReference type="AlphaFoldDB" id="A0A1I6R391"/>
<dbReference type="InterPro" id="IPR002229">
    <property type="entry name" value="RhesusRHD"/>
</dbReference>
<feature type="transmembrane region" description="Helical" evidence="8">
    <location>
        <begin position="149"/>
        <end position="172"/>
    </location>
</feature>
<keyword evidence="3 8" id="KW-0813">Transport</keyword>
<dbReference type="PANTHER" id="PTHR11730">
    <property type="entry name" value="AMMONIUM TRANSPORTER"/>
    <property type="match status" value="1"/>
</dbReference>
<evidence type="ECO:0000256" key="1">
    <source>
        <dbReference type="ARBA" id="ARBA00004141"/>
    </source>
</evidence>
<evidence type="ECO:0000256" key="5">
    <source>
        <dbReference type="ARBA" id="ARBA00022989"/>
    </source>
</evidence>
<feature type="transmembrane region" description="Helical" evidence="8">
    <location>
        <begin position="284"/>
        <end position="300"/>
    </location>
</feature>
<evidence type="ECO:0000256" key="6">
    <source>
        <dbReference type="ARBA" id="ARBA00023136"/>
    </source>
</evidence>
<feature type="transmembrane region" description="Helical" evidence="8">
    <location>
        <begin position="116"/>
        <end position="137"/>
    </location>
</feature>
<dbReference type="NCBIfam" id="TIGR00836">
    <property type="entry name" value="amt"/>
    <property type="match status" value="1"/>
</dbReference>
<keyword evidence="4 8" id="KW-0812">Transmembrane</keyword>
<dbReference type="FunFam" id="1.10.3430.10:FF:000008">
    <property type="entry name" value="Ammonium transporter"/>
    <property type="match status" value="1"/>
</dbReference>
<dbReference type="PROSITE" id="PS01219">
    <property type="entry name" value="AMMONIUM_TRANSP"/>
    <property type="match status" value="1"/>
</dbReference>
<keyword evidence="5 8" id="KW-1133">Transmembrane helix</keyword>
<dbReference type="InterPro" id="IPR024041">
    <property type="entry name" value="NH4_transpt_AmtB-like_dom"/>
</dbReference>
<dbReference type="Gene3D" id="1.10.3430.10">
    <property type="entry name" value="Ammonium transporter AmtB like domains"/>
    <property type="match status" value="1"/>
</dbReference>
<feature type="transmembrane region" description="Helical" evidence="8">
    <location>
        <begin position="50"/>
        <end position="70"/>
    </location>
</feature>
<dbReference type="GO" id="GO:0008519">
    <property type="term" value="F:ammonium channel activity"/>
    <property type="evidence" value="ECO:0007669"/>
    <property type="project" value="InterPro"/>
</dbReference>
<keyword evidence="6 8" id="KW-0472">Membrane</keyword>
<evidence type="ECO:0000256" key="3">
    <source>
        <dbReference type="ARBA" id="ARBA00022448"/>
    </source>
</evidence>
<feature type="transmembrane region" description="Helical" evidence="8">
    <location>
        <begin position="90"/>
        <end position="109"/>
    </location>
</feature>
<dbReference type="GO" id="GO:0005886">
    <property type="term" value="C:plasma membrane"/>
    <property type="evidence" value="ECO:0007669"/>
    <property type="project" value="UniProtKB-SubCell"/>
</dbReference>
<dbReference type="InterPro" id="IPR029020">
    <property type="entry name" value="Ammonium/urea_transptr"/>
</dbReference>
<evidence type="ECO:0000256" key="7">
    <source>
        <dbReference type="ARBA" id="ARBA00023177"/>
    </source>
</evidence>
<dbReference type="Proteomes" id="UP000199312">
    <property type="component" value="Unassembled WGS sequence"/>
</dbReference>
<reference evidence="11" key="1">
    <citation type="submission" date="2016-10" db="EMBL/GenBank/DDBJ databases">
        <authorList>
            <person name="Varghese N."/>
            <person name="Submissions S."/>
        </authorList>
    </citation>
    <scope>NUCLEOTIDE SEQUENCE [LARGE SCALE GENOMIC DNA]</scope>
    <source>
        <strain evidence="11">DSM 24450</strain>
    </source>
</reference>
<feature type="domain" description="Ammonium transporter AmtB-like" evidence="9">
    <location>
        <begin position="10"/>
        <end position="397"/>
    </location>
</feature>
<feature type="transmembrane region" description="Helical" evidence="8">
    <location>
        <begin position="192"/>
        <end position="212"/>
    </location>
</feature>
<dbReference type="GO" id="GO:0097272">
    <property type="term" value="P:ammonium homeostasis"/>
    <property type="evidence" value="ECO:0007669"/>
    <property type="project" value="TreeGrafter"/>
</dbReference>
<dbReference type="Pfam" id="PF00909">
    <property type="entry name" value="Ammonium_transp"/>
    <property type="match status" value="1"/>
</dbReference>
<sequence>MDTNAVLDLMWIVVCGILVFFMQAGFTLVETGFTRAKNAGNIIMKNLMDLCIGSLGFWAIGYTIMYGDSISAFIGSPSLFFSDAENMHNLFFQTVFAATAATIVSGAIAERTKFTTYLIFSLIMTVFIYPISGHWVWQGSGWLTNLGFIDFAGSTVVHSVGGWAALIAAFLVGPRIGKYTNGKSNAIQGHNLLIGALGIFILWLGWFGFNAGSQLAISGDNANAVAGIVITTNLAAAAGALVAMFVSWGLYGKPDISMTLNGALAGLVAITAGCAAVSPVGATIIGIIAGVVIVFSIEFIDKKLKIDDPVGAISVHGVCGAIGTLLVGVFAIDGGLLYGGGFHQLGVQAVGVFAIGLWAIATSFIVLFVLKKTIGLRVSKEEEVDGLDIHEHKANVYND</sequence>
<dbReference type="RefSeq" id="WP_090225967.1">
    <property type="nucleotide sequence ID" value="NZ_FOZP01000005.1"/>
</dbReference>
<feature type="transmembrane region" description="Helical" evidence="8">
    <location>
        <begin position="352"/>
        <end position="370"/>
    </location>
</feature>
<dbReference type="PRINTS" id="PR00342">
    <property type="entry name" value="RHESUSRHD"/>
</dbReference>
<dbReference type="STRING" id="593133.SAMN04488006_2142"/>
<feature type="transmembrane region" description="Helical" evidence="8">
    <location>
        <begin position="6"/>
        <end position="29"/>
    </location>
</feature>
<comment type="similarity">
    <text evidence="2 8">Belongs to the ammonia transporter channel (TC 1.A.11.2) family.</text>
</comment>
<name>A0A1I6R391_9FLAO</name>
<comment type="subcellular location">
    <subcellularLocation>
        <location evidence="8">Cell membrane</location>
        <topology evidence="8">Multi-pass membrane protein</topology>
    </subcellularLocation>
    <subcellularLocation>
        <location evidence="1">Membrane</location>
        <topology evidence="1">Multi-pass membrane protein</topology>
    </subcellularLocation>
</comment>
<evidence type="ECO:0000313" key="10">
    <source>
        <dbReference type="EMBL" id="SFS59221.1"/>
    </source>
</evidence>
<dbReference type="OrthoDB" id="9814202at2"/>
<evidence type="ECO:0000313" key="11">
    <source>
        <dbReference type="Proteomes" id="UP000199312"/>
    </source>
</evidence>
<protein>
    <recommendedName>
        <fullName evidence="8">Ammonium transporter</fullName>
    </recommendedName>
</protein>
<keyword evidence="11" id="KW-1185">Reference proteome</keyword>
<evidence type="ECO:0000259" key="9">
    <source>
        <dbReference type="Pfam" id="PF00909"/>
    </source>
</evidence>
<dbReference type="PANTHER" id="PTHR11730:SF89">
    <property type="entry name" value="AMMONIUM TRANSPORTER SLL0108-RELATED"/>
    <property type="match status" value="1"/>
</dbReference>
<dbReference type="EMBL" id="FOZP01000005">
    <property type="protein sequence ID" value="SFS59221.1"/>
    <property type="molecule type" value="Genomic_DNA"/>
</dbReference>
<keyword evidence="7 8" id="KW-0924">Ammonia transport</keyword>
<dbReference type="InterPro" id="IPR018047">
    <property type="entry name" value="Ammonium_transpt_CS"/>
</dbReference>
<evidence type="ECO:0000256" key="2">
    <source>
        <dbReference type="ARBA" id="ARBA00005887"/>
    </source>
</evidence>
<gene>
    <name evidence="10" type="ORF">SAMN04488006_2142</name>
</gene>
<feature type="transmembrane region" description="Helical" evidence="8">
    <location>
        <begin position="224"/>
        <end position="246"/>
    </location>
</feature>
<feature type="transmembrane region" description="Helical" evidence="8">
    <location>
        <begin position="258"/>
        <end position="278"/>
    </location>
</feature>
<dbReference type="InterPro" id="IPR001905">
    <property type="entry name" value="Ammonium_transpt"/>
</dbReference>
<dbReference type="SUPFAM" id="SSF111352">
    <property type="entry name" value="Ammonium transporter"/>
    <property type="match status" value="1"/>
</dbReference>
<proteinExistence type="inferred from homology"/>
<organism evidence="10 11">
    <name type="scientific">Lutibacter maritimus</name>
    <dbReference type="NCBI Taxonomy" id="593133"/>
    <lineage>
        <taxon>Bacteria</taxon>
        <taxon>Pseudomonadati</taxon>
        <taxon>Bacteroidota</taxon>
        <taxon>Flavobacteriia</taxon>
        <taxon>Flavobacteriales</taxon>
        <taxon>Flavobacteriaceae</taxon>
        <taxon>Lutibacter</taxon>
    </lineage>
</organism>
<evidence type="ECO:0000256" key="4">
    <source>
        <dbReference type="ARBA" id="ARBA00022692"/>
    </source>
</evidence>